<evidence type="ECO:0000256" key="1">
    <source>
        <dbReference type="SAM" id="MobiDB-lite"/>
    </source>
</evidence>
<evidence type="ECO:0000259" key="2">
    <source>
        <dbReference type="Pfam" id="PF24840"/>
    </source>
</evidence>
<reference evidence="3" key="1">
    <citation type="submission" date="2011-04" db="EMBL/GenBank/DDBJ databases">
        <title>Evolution of plant cell wall degrading machinery underlies the functional diversity of forest fungi.</title>
        <authorList>
            <consortium name="US DOE Joint Genome Institute (JGI-PGF)"/>
            <person name="Eastwood D.C."/>
            <person name="Floudas D."/>
            <person name="Binder M."/>
            <person name="Majcherczyk A."/>
            <person name="Schneider P."/>
            <person name="Aerts A."/>
            <person name="Asiegbu F.O."/>
            <person name="Baker S.E."/>
            <person name="Barry K."/>
            <person name="Bendiksby M."/>
            <person name="Blumentritt M."/>
            <person name="Coutinho P.M."/>
            <person name="Cullen D."/>
            <person name="Cullen D."/>
            <person name="Gathman A."/>
            <person name="Goodell B."/>
            <person name="Henrissat B."/>
            <person name="Ihrmark K."/>
            <person name="Kauserud H."/>
            <person name="Kohler A."/>
            <person name="LaButti K."/>
            <person name="Lapidus A."/>
            <person name="Lavin J.L."/>
            <person name="Lee Y.-H."/>
            <person name="Lindquist E."/>
            <person name="Lilly W."/>
            <person name="Lucas S."/>
            <person name="Morin E."/>
            <person name="Murat C."/>
            <person name="Oguiza J.A."/>
            <person name="Park J."/>
            <person name="Pisabarro A.G."/>
            <person name="Riley R."/>
            <person name="Rosling A."/>
            <person name="Salamov A."/>
            <person name="Schmidt O."/>
            <person name="Schmutz J."/>
            <person name="Skrede I."/>
            <person name="Stenlid J."/>
            <person name="Wiebenga A."/>
            <person name="Xie X."/>
            <person name="Kues U."/>
            <person name="Hibbett D.S."/>
            <person name="Hoffmeister D."/>
            <person name="Hogberg N."/>
            <person name="Martin F."/>
            <person name="Grigoriev I.V."/>
            <person name="Watkinson S.C."/>
        </authorList>
    </citation>
    <scope>NUCLEOTIDE SEQUENCE</scope>
    <source>
        <strain evidence="3">S7.9</strain>
    </source>
</reference>
<dbReference type="InterPro" id="IPR057514">
    <property type="entry name" value="NTF2_SigF"/>
</dbReference>
<dbReference type="Proteomes" id="UP000008064">
    <property type="component" value="Unassembled WGS sequence"/>
</dbReference>
<dbReference type="OrthoDB" id="2344312at2759"/>
<evidence type="ECO:0000313" key="3">
    <source>
        <dbReference type="EMBL" id="EGO23294.1"/>
    </source>
</evidence>
<dbReference type="GeneID" id="18820094"/>
<feature type="compositionally biased region" description="Basic and acidic residues" evidence="1">
    <location>
        <begin position="190"/>
        <end position="204"/>
    </location>
</feature>
<dbReference type="EMBL" id="GL945436">
    <property type="protein sequence ID" value="EGO23294.1"/>
    <property type="molecule type" value="Genomic_DNA"/>
</dbReference>
<feature type="domain" description="SigF-like NTF2-like" evidence="2">
    <location>
        <begin position="1"/>
        <end position="169"/>
    </location>
</feature>
<organism>
    <name type="scientific">Serpula lacrymans var. lacrymans (strain S7.9)</name>
    <name type="common">Dry rot fungus</name>
    <dbReference type="NCBI Taxonomy" id="578457"/>
    <lineage>
        <taxon>Eukaryota</taxon>
        <taxon>Fungi</taxon>
        <taxon>Dikarya</taxon>
        <taxon>Basidiomycota</taxon>
        <taxon>Agaricomycotina</taxon>
        <taxon>Agaricomycetes</taxon>
        <taxon>Agaricomycetidae</taxon>
        <taxon>Boletales</taxon>
        <taxon>Coniophorineae</taxon>
        <taxon>Serpulaceae</taxon>
        <taxon>Serpula</taxon>
    </lineage>
</organism>
<sequence length="204" mass="22684">MQNPKEDIVPVIRTLTSTVSAPSLAHTITTNFTPDASFRHPLCCVEVRPGSREDILGIYEWYRIMSPKTKSEVLSVIYDPDLNVLIIEVVQYFHLRFTPFEAAPSHLMIRLSLIEKEGKYYIAHQEDFFHPTDITNLVIPPLTPLIKFGLVTAAFVSNVNARIFQFLGLSESRDGGGLQGKIEDGIDGSAAREGDGHTEDGRVG</sequence>
<protein>
    <recommendedName>
        <fullName evidence="2">SigF-like NTF2-like domain-containing protein</fullName>
    </recommendedName>
</protein>
<dbReference type="PANTHER" id="PTHR35393">
    <property type="entry name" value="CHROMOSOME 1, WHOLE GENOME SHOTGUN SEQUENCE"/>
    <property type="match status" value="1"/>
</dbReference>
<dbReference type="PANTHER" id="PTHR35393:SF1">
    <property type="entry name" value="SNOAL-LIKE DOMAIN-CONTAINING PROTEIN"/>
    <property type="match status" value="1"/>
</dbReference>
<accession>F8P2B6</accession>
<proteinExistence type="predicted"/>
<feature type="region of interest" description="Disordered" evidence="1">
    <location>
        <begin position="180"/>
        <end position="204"/>
    </location>
</feature>
<dbReference type="KEGG" id="sla:SERLADRAFT_472227"/>
<dbReference type="RefSeq" id="XP_007320534.1">
    <property type="nucleotide sequence ID" value="XM_007320472.1"/>
</dbReference>
<name>F8P2B6_SERL9</name>
<dbReference type="HOGENOM" id="CLU_079426_1_0_1"/>
<dbReference type="AlphaFoldDB" id="F8P2B6"/>
<dbReference type="Pfam" id="PF24840">
    <property type="entry name" value="NTF2_SigF"/>
    <property type="match status" value="1"/>
</dbReference>
<gene>
    <name evidence="3" type="ORF">SERLADRAFT_472227</name>
</gene>